<keyword evidence="1" id="KW-1003">Cell membrane</keyword>
<feature type="compositionally biased region" description="Polar residues" evidence="5">
    <location>
        <begin position="96"/>
        <end position="113"/>
    </location>
</feature>
<organism evidence="8 9">
    <name type="scientific">Halalkalibacter nanhaiisediminis</name>
    <dbReference type="NCBI Taxonomy" id="688079"/>
    <lineage>
        <taxon>Bacteria</taxon>
        <taxon>Bacillati</taxon>
        <taxon>Bacillota</taxon>
        <taxon>Bacilli</taxon>
        <taxon>Bacillales</taxon>
        <taxon>Bacillaceae</taxon>
        <taxon>Halalkalibacter</taxon>
    </lineage>
</organism>
<evidence type="ECO:0000256" key="1">
    <source>
        <dbReference type="ARBA" id="ARBA00022475"/>
    </source>
</evidence>
<evidence type="ECO:0000259" key="7">
    <source>
        <dbReference type="Pfam" id="PF06305"/>
    </source>
</evidence>
<dbReference type="EMBL" id="VLKZ01000005">
    <property type="protein sequence ID" value="TWI56272.1"/>
    <property type="molecule type" value="Genomic_DNA"/>
</dbReference>
<feature type="region of interest" description="Disordered" evidence="5">
    <location>
        <begin position="78"/>
        <end position="120"/>
    </location>
</feature>
<dbReference type="RefSeq" id="WP_144450472.1">
    <property type="nucleotide sequence ID" value="NZ_VLKZ01000005.1"/>
</dbReference>
<keyword evidence="3 6" id="KW-1133">Transmembrane helix</keyword>
<keyword evidence="4 6" id="KW-0472">Membrane</keyword>
<accession>A0A562QHP2</accession>
<dbReference type="PANTHER" id="PTHR41335">
    <property type="entry name" value="MEMBRANE PROTEIN-RELATED"/>
    <property type="match status" value="1"/>
</dbReference>
<dbReference type="Pfam" id="PF06305">
    <property type="entry name" value="LapA_dom"/>
    <property type="match status" value="1"/>
</dbReference>
<feature type="transmembrane region" description="Helical" evidence="6">
    <location>
        <begin position="39"/>
        <end position="65"/>
    </location>
</feature>
<dbReference type="Proteomes" id="UP000315711">
    <property type="component" value="Unassembled WGS sequence"/>
</dbReference>
<dbReference type="AlphaFoldDB" id="A0A562QHP2"/>
<evidence type="ECO:0000256" key="3">
    <source>
        <dbReference type="ARBA" id="ARBA00022989"/>
    </source>
</evidence>
<evidence type="ECO:0000256" key="6">
    <source>
        <dbReference type="SAM" id="Phobius"/>
    </source>
</evidence>
<keyword evidence="9" id="KW-1185">Reference proteome</keyword>
<dbReference type="InterPro" id="IPR010445">
    <property type="entry name" value="LapA_dom"/>
</dbReference>
<evidence type="ECO:0000313" key="9">
    <source>
        <dbReference type="Proteomes" id="UP000315711"/>
    </source>
</evidence>
<reference evidence="8 9" key="1">
    <citation type="journal article" date="2015" name="Stand. Genomic Sci.">
        <title>Genomic Encyclopedia of Bacterial and Archaeal Type Strains, Phase III: the genomes of soil and plant-associated and newly described type strains.</title>
        <authorList>
            <person name="Whitman W.B."/>
            <person name="Woyke T."/>
            <person name="Klenk H.P."/>
            <person name="Zhou Y."/>
            <person name="Lilburn T.G."/>
            <person name="Beck B.J."/>
            <person name="De Vos P."/>
            <person name="Vandamme P."/>
            <person name="Eisen J.A."/>
            <person name="Garrity G."/>
            <person name="Hugenholtz P."/>
            <person name="Kyrpides N.C."/>
        </authorList>
    </citation>
    <scope>NUCLEOTIDE SEQUENCE [LARGE SCALE GENOMIC DNA]</scope>
    <source>
        <strain evidence="8 9">CGMCC 1.10116</strain>
    </source>
</reference>
<name>A0A562QHP2_9BACI</name>
<feature type="domain" description="Lipopolysaccharide assembly protein A" evidence="7">
    <location>
        <begin position="24"/>
        <end position="85"/>
    </location>
</feature>
<protein>
    <submittedName>
        <fullName evidence="8">Putative integral membrane protein</fullName>
    </submittedName>
</protein>
<sequence length="120" mass="12920">MKGQWGLILGLLAAIIIAIFAVINVDGVRVNYLFGTAEWPLILVILGSVLMGAVIAGALGTVRIYQLRSELKRLKSTNGLAENQKQDQSENDLNKAANSSSITKEVPSSVSSIEKTHKEN</sequence>
<dbReference type="OrthoDB" id="2990728at2"/>
<dbReference type="GO" id="GO:0005886">
    <property type="term" value="C:plasma membrane"/>
    <property type="evidence" value="ECO:0007669"/>
    <property type="project" value="InterPro"/>
</dbReference>
<evidence type="ECO:0000256" key="2">
    <source>
        <dbReference type="ARBA" id="ARBA00022692"/>
    </source>
</evidence>
<evidence type="ECO:0000256" key="5">
    <source>
        <dbReference type="SAM" id="MobiDB-lite"/>
    </source>
</evidence>
<dbReference type="PANTHER" id="PTHR41335:SF1">
    <property type="entry name" value="MEMBRANE PROTEIN"/>
    <property type="match status" value="1"/>
</dbReference>
<evidence type="ECO:0000256" key="4">
    <source>
        <dbReference type="ARBA" id="ARBA00023136"/>
    </source>
</evidence>
<evidence type="ECO:0000313" key="8">
    <source>
        <dbReference type="EMBL" id="TWI56272.1"/>
    </source>
</evidence>
<comment type="caution">
    <text evidence="8">The sequence shown here is derived from an EMBL/GenBank/DDBJ whole genome shotgun (WGS) entry which is preliminary data.</text>
</comment>
<gene>
    <name evidence="8" type="ORF">IQ10_02163</name>
</gene>
<proteinExistence type="predicted"/>
<feature type="transmembrane region" description="Helical" evidence="6">
    <location>
        <begin position="7"/>
        <end position="27"/>
    </location>
</feature>
<keyword evidence="2 6" id="KW-0812">Transmembrane</keyword>